<dbReference type="PANTHER" id="PTHR16484:SF10">
    <property type="entry name" value="PARTITIONING DEFECTIVE 3 HOMOLOG"/>
    <property type="match status" value="1"/>
</dbReference>
<feature type="region of interest" description="Disordered" evidence="1">
    <location>
        <begin position="205"/>
        <end position="231"/>
    </location>
</feature>
<dbReference type="EMBL" id="JAHRIQ010105204">
    <property type="protein sequence ID" value="MEQ2255264.1"/>
    <property type="molecule type" value="Genomic_DNA"/>
</dbReference>
<dbReference type="PANTHER" id="PTHR16484">
    <property type="entry name" value="PARTITIONING DEFECTIVE 3 RELATED"/>
    <property type="match status" value="1"/>
</dbReference>
<accession>A0ABV0VDX3</accession>
<evidence type="ECO:0000313" key="2">
    <source>
        <dbReference type="EMBL" id="MEQ2255264.1"/>
    </source>
</evidence>
<gene>
    <name evidence="2" type="ORF">ILYODFUR_012084</name>
</gene>
<comment type="caution">
    <text evidence="2">The sequence shown here is derived from an EMBL/GenBank/DDBJ whole genome shotgun (WGS) entry which is preliminary data.</text>
</comment>
<organism evidence="2 3">
    <name type="scientific">Ilyodon furcidens</name>
    <name type="common">goldbreast splitfin</name>
    <dbReference type="NCBI Taxonomy" id="33524"/>
    <lineage>
        <taxon>Eukaryota</taxon>
        <taxon>Metazoa</taxon>
        <taxon>Chordata</taxon>
        <taxon>Craniata</taxon>
        <taxon>Vertebrata</taxon>
        <taxon>Euteleostomi</taxon>
        <taxon>Actinopterygii</taxon>
        <taxon>Neopterygii</taxon>
        <taxon>Teleostei</taxon>
        <taxon>Neoteleostei</taxon>
        <taxon>Acanthomorphata</taxon>
        <taxon>Ovalentaria</taxon>
        <taxon>Atherinomorphae</taxon>
        <taxon>Cyprinodontiformes</taxon>
        <taxon>Goodeidae</taxon>
        <taxon>Ilyodon</taxon>
    </lineage>
</organism>
<keyword evidence="3" id="KW-1185">Reference proteome</keyword>
<dbReference type="Proteomes" id="UP001482620">
    <property type="component" value="Unassembled WGS sequence"/>
</dbReference>
<reference evidence="2 3" key="1">
    <citation type="submission" date="2021-06" db="EMBL/GenBank/DDBJ databases">
        <authorList>
            <person name="Palmer J.M."/>
        </authorList>
    </citation>
    <scope>NUCLEOTIDE SEQUENCE [LARGE SCALE GENOMIC DNA]</scope>
    <source>
        <strain evidence="3">if_2019</strain>
        <tissue evidence="2">Muscle</tissue>
    </source>
</reference>
<sequence>MFRCPGELLPLIGEPVRHAVKVPGYQTKCVCKEGLMCWKMLLGVEHGRTIWEQQTSSTVPLELCMGQLPVSRRKLIAIYDEQDPHHGGDGTSASSTGTQSPDLFAADLGAGSVTSAFQPYQNASEIEVTPSALRTNMPLHVRRSSDPALITINGPFSALESRVQTEDAPSRKNPTRWSTTAGLLKARHSSGTNSLERKSKGLDTYRSLPRDAGTWSNQREFQRDTARSSLSANHPMVDRWLEKQEQVC</sequence>
<evidence type="ECO:0000313" key="3">
    <source>
        <dbReference type="Proteomes" id="UP001482620"/>
    </source>
</evidence>
<feature type="non-terminal residue" evidence="2">
    <location>
        <position position="248"/>
    </location>
</feature>
<protein>
    <submittedName>
        <fullName evidence="2">Uncharacterized protein</fullName>
    </submittedName>
</protein>
<name>A0ABV0VDX3_9TELE</name>
<proteinExistence type="predicted"/>
<evidence type="ECO:0000256" key="1">
    <source>
        <dbReference type="SAM" id="MobiDB-lite"/>
    </source>
</evidence>
<dbReference type="InterPro" id="IPR052213">
    <property type="entry name" value="PAR3"/>
</dbReference>